<name>A0A1V6N390_METAZ</name>
<proteinExistence type="predicted"/>
<evidence type="ECO:0000313" key="1">
    <source>
        <dbReference type="EMBL" id="OQD59139.1"/>
    </source>
</evidence>
<organism evidence="1 2">
    <name type="scientific">Methanobrevibacter arboriphilus JCM 13429 = DSM 1125</name>
    <dbReference type="NCBI Taxonomy" id="1300164"/>
    <lineage>
        <taxon>Archaea</taxon>
        <taxon>Methanobacteriati</taxon>
        <taxon>Methanobacteriota</taxon>
        <taxon>Methanomada group</taxon>
        <taxon>Methanobacteria</taxon>
        <taxon>Methanobacteriales</taxon>
        <taxon>Methanobacteriaceae</taxon>
        <taxon>Methanobrevibacter</taxon>
    </lineage>
</organism>
<dbReference type="AlphaFoldDB" id="A0A1V6N390"/>
<accession>A0A1V6N390</accession>
<dbReference type="OrthoDB" id="76757at2157"/>
<comment type="caution">
    <text evidence="1">The sequence shown here is derived from an EMBL/GenBank/DDBJ whole genome shotgun (WGS) entry which is preliminary data.</text>
</comment>
<dbReference type="RefSeq" id="WP_080460223.1">
    <property type="nucleotide sequence ID" value="NZ_JXMW01000006.1"/>
</dbReference>
<keyword evidence="2" id="KW-1185">Reference proteome</keyword>
<dbReference type="Proteomes" id="UP000191661">
    <property type="component" value="Unassembled WGS sequence"/>
</dbReference>
<gene>
    <name evidence="1" type="ORF">MBBAR_6c02510</name>
</gene>
<evidence type="ECO:0000313" key="2">
    <source>
        <dbReference type="Proteomes" id="UP000191661"/>
    </source>
</evidence>
<sequence length="147" mass="16739">MSKKKTSFTLNIDLLKDLKMKAVELGTSQTKLLEKFIKQGLKDNNGDNSLIKDDAGIILIESINPNLLKKISKIAKNEKISEEEAINEIIEKGINAKTKNKIPEHLILNKDTYNPDPEKSRKMIGIIKTEKPFDTSKAIREIRNMEY</sequence>
<dbReference type="EMBL" id="JXMW01000006">
    <property type="protein sequence ID" value="OQD59139.1"/>
    <property type="molecule type" value="Genomic_DNA"/>
</dbReference>
<protein>
    <submittedName>
        <fullName evidence="1">Uncharacterized protein</fullName>
    </submittedName>
</protein>
<reference evidence="1 2" key="1">
    <citation type="submission" date="2014-12" db="EMBL/GenBank/DDBJ databases">
        <title>Genome sequence of Methanobrevibacter arboriphilicus DH1, DSM1125.</title>
        <authorList>
            <person name="Poehlein A."/>
            <person name="Thauer R.K."/>
            <person name="Seedorf H."/>
            <person name="Daniel R."/>
        </authorList>
    </citation>
    <scope>NUCLEOTIDE SEQUENCE [LARGE SCALE GENOMIC DNA]</scope>
    <source>
        <strain evidence="1 2">DH1</strain>
    </source>
</reference>